<dbReference type="CDD" id="cd02066">
    <property type="entry name" value="GRX_family"/>
    <property type="match status" value="1"/>
</dbReference>
<reference evidence="2" key="1">
    <citation type="submission" date="2017-02" db="EMBL/GenBank/DDBJ databases">
        <title>Complete genome sequence of two Escherichia coli phages, vB_EcoM_ ESCO5 and vB_EcoM_ESCO13, which are related to phAPEC8.</title>
        <authorList>
            <person name="Trotereau A."/>
            <person name="Gonnet M."/>
            <person name="Viardot A."/>
            <person name="Lalmanach A.-C."/>
            <person name="Guabiraba R."/>
            <person name="Chanteloup N."/>
            <person name="Schouler C."/>
        </authorList>
    </citation>
    <scope>NUCLEOTIDE SEQUENCE [LARGE SCALE GENOMIC DNA]</scope>
</reference>
<dbReference type="EMBL" id="KX552041">
    <property type="protein sequence ID" value="AOQ27224.1"/>
    <property type="molecule type" value="Genomic_DNA"/>
</dbReference>
<evidence type="ECO:0000313" key="2">
    <source>
        <dbReference type="EMBL" id="AOQ27224.1"/>
    </source>
</evidence>
<gene>
    <name evidence="2" type="ORF">ESCO13_00099</name>
</gene>
<keyword evidence="3" id="KW-1185">Reference proteome</keyword>
<protein>
    <recommendedName>
        <fullName evidence="1">Glutaredoxin domain-containing protein</fullName>
    </recommendedName>
</protein>
<dbReference type="InterPro" id="IPR002109">
    <property type="entry name" value="Glutaredoxin"/>
</dbReference>
<accession>A0A1D7XFD0</accession>
<dbReference type="Gene3D" id="3.40.30.10">
    <property type="entry name" value="Glutaredoxin"/>
    <property type="match status" value="1"/>
</dbReference>
<feature type="domain" description="Glutaredoxin" evidence="1">
    <location>
        <begin position="4"/>
        <end position="66"/>
    </location>
</feature>
<name>A0A1D7XFD0_9CAUD</name>
<evidence type="ECO:0000259" key="1">
    <source>
        <dbReference type="Pfam" id="PF00462"/>
    </source>
</evidence>
<dbReference type="PROSITE" id="PS51354">
    <property type="entry name" value="GLUTAREDOXIN_2"/>
    <property type="match status" value="1"/>
</dbReference>
<evidence type="ECO:0000313" key="3">
    <source>
        <dbReference type="Proteomes" id="UP000225358"/>
    </source>
</evidence>
<dbReference type="Proteomes" id="UP000225358">
    <property type="component" value="Segment"/>
</dbReference>
<organism evidence="2 3">
    <name type="scientific">Escherichia phage ESCO13</name>
    <dbReference type="NCBI Taxonomy" id="1881104"/>
    <lineage>
        <taxon>Viruses</taxon>
        <taxon>Duplodnaviria</taxon>
        <taxon>Heunggongvirae</taxon>
        <taxon>Uroviricota</taxon>
        <taxon>Caudoviricetes</taxon>
        <taxon>Stephanstirmvirinae</taxon>
        <taxon>Phapecoctavirus</taxon>
        <taxon>Phapecoctavirus ESCO13</taxon>
    </lineage>
</organism>
<dbReference type="Pfam" id="PF00462">
    <property type="entry name" value="Glutaredoxin"/>
    <property type="match status" value="1"/>
</dbReference>
<sequence>MEFVIFGKPNCQFCEMSKQLLTMRNKQFEYLSLDQDYDLESMTKTVVDLTGVPPRTFPQILSEVNGEVTYVGGFTELRDLMAQIAE</sequence>
<proteinExistence type="predicted"/>
<dbReference type="SUPFAM" id="SSF52833">
    <property type="entry name" value="Thioredoxin-like"/>
    <property type="match status" value="1"/>
</dbReference>
<dbReference type="InterPro" id="IPR036249">
    <property type="entry name" value="Thioredoxin-like_sf"/>
</dbReference>